<evidence type="ECO:0000256" key="2">
    <source>
        <dbReference type="ARBA" id="ARBA00022475"/>
    </source>
</evidence>
<feature type="transmembrane region" description="Helical" evidence="8">
    <location>
        <begin position="56"/>
        <end position="74"/>
    </location>
</feature>
<dbReference type="InterPro" id="IPR050297">
    <property type="entry name" value="LipidA_mod_glycosyltrf_83"/>
</dbReference>
<dbReference type="GO" id="GO:0009103">
    <property type="term" value="P:lipopolysaccharide biosynthetic process"/>
    <property type="evidence" value="ECO:0007669"/>
    <property type="project" value="UniProtKB-ARBA"/>
</dbReference>
<feature type="transmembrane region" description="Helical" evidence="8">
    <location>
        <begin position="181"/>
        <end position="200"/>
    </location>
</feature>
<comment type="caution">
    <text evidence="9">The sequence shown here is derived from an EMBL/GenBank/DDBJ whole genome shotgun (WGS) entry which is preliminary data.</text>
</comment>
<keyword evidence="7 8" id="KW-0472">Membrane</keyword>
<keyword evidence="3" id="KW-0328">Glycosyltransferase</keyword>
<accession>A0A1F7WJZ2</accession>
<dbReference type="PANTHER" id="PTHR33908:SF11">
    <property type="entry name" value="MEMBRANE PROTEIN"/>
    <property type="match status" value="1"/>
</dbReference>
<feature type="transmembrane region" description="Helical" evidence="8">
    <location>
        <begin position="109"/>
        <end position="127"/>
    </location>
</feature>
<sequence length="452" mass="51953">MPNQFTTSLWGDEGFSAILSLKSIPQILSIISRDTSPPLWNILEHLAFGIFGTSEVVVRGLAFSFFLGTVFFSYKIGAFLWSKKTGLLAAAFTFLNPFFFIYAFEGRMYSILALGVTASMYFFLKILRSEKRVRLSDKVGYIIATLWAMYSHHFAIFALFIQGLWFVFEFILGKRKNAIQIFKSWIFVGVGYLPWVYPLYTQIRMVGGGFWLQTPTLKDLRNLIYDYLAEGIKSHPYVFFGKSLHQITLWAVLFSLLLRRWFKDFKASAFLLSWFLGPILLTWGVSQVFQSIFFNRYLLYVVPAAMLVLASQRRKVSEIFLVAIAASFILIDGFYFTHPTKLAFRDLASYVKSTRQPKDFIVNWYSNGTHHIWETKYYGIGGPIYVSSEGDLPFFVGTALMEDGDVINKLPQNIDRVGVVTSGPVEEISLPGYTKEIEQRFGSLKFVWYQKR</sequence>
<evidence type="ECO:0000313" key="10">
    <source>
        <dbReference type="Proteomes" id="UP000176198"/>
    </source>
</evidence>
<dbReference type="GO" id="GO:0016763">
    <property type="term" value="F:pentosyltransferase activity"/>
    <property type="evidence" value="ECO:0007669"/>
    <property type="project" value="TreeGrafter"/>
</dbReference>
<keyword evidence="2" id="KW-1003">Cell membrane</keyword>
<name>A0A1F7WJZ2_9BACT</name>
<evidence type="ECO:0000313" key="9">
    <source>
        <dbReference type="EMBL" id="OGM03153.1"/>
    </source>
</evidence>
<feature type="transmembrane region" description="Helical" evidence="8">
    <location>
        <begin position="268"/>
        <end position="285"/>
    </location>
</feature>
<comment type="subcellular location">
    <subcellularLocation>
        <location evidence="1">Cell membrane</location>
        <topology evidence="1">Multi-pass membrane protein</topology>
    </subcellularLocation>
</comment>
<dbReference type="EMBL" id="MGFJ01000005">
    <property type="protein sequence ID" value="OGM03153.1"/>
    <property type="molecule type" value="Genomic_DNA"/>
</dbReference>
<keyword evidence="6 8" id="KW-1133">Transmembrane helix</keyword>
<dbReference type="STRING" id="1802471.A2115_01395"/>
<gene>
    <name evidence="9" type="ORF">A2115_01395</name>
</gene>
<keyword evidence="4" id="KW-0808">Transferase</keyword>
<evidence type="ECO:0000256" key="4">
    <source>
        <dbReference type="ARBA" id="ARBA00022679"/>
    </source>
</evidence>
<reference evidence="9 10" key="1">
    <citation type="journal article" date="2016" name="Nat. Commun.">
        <title>Thousands of microbial genomes shed light on interconnected biogeochemical processes in an aquifer system.</title>
        <authorList>
            <person name="Anantharaman K."/>
            <person name="Brown C.T."/>
            <person name="Hug L.A."/>
            <person name="Sharon I."/>
            <person name="Castelle C.J."/>
            <person name="Probst A.J."/>
            <person name="Thomas B.C."/>
            <person name="Singh A."/>
            <person name="Wilkins M.J."/>
            <person name="Karaoz U."/>
            <person name="Brodie E.L."/>
            <person name="Williams K.H."/>
            <person name="Hubbard S.S."/>
            <person name="Banfield J.F."/>
        </authorList>
    </citation>
    <scope>NUCLEOTIDE SEQUENCE [LARGE SCALE GENOMIC DNA]</scope>
</reference>
<evidence type="ECO:0000256" key="5">
    <source>
        <dbReference type="ARBA" id="ARBA00022692"/>
    </source>
</evidence>
<feature type="transmembrane region" description="Helical" evidence="8">
    <location>
        <begin position="139"/>
        <end position="161"/>
    </location>
</feature>
<feature type="transmembrane region" description="Helical" evidence="8">
    <location>
        <begin position="297"/>
        <end position="313"/>
    </location>
</feature>
<evidence type="ECO:0000256" key="8">
    <source>
        <dbReference type="SAM" id="Phobius"/>
    </source>
</evidence>
<feature type="transmembrane region" description="Helical" evidence="8">
    <location>
        <begin position="319"/>
        <end position="337"/>
    </location>
</feature>
<dbReference type="GO" id="GO:0005886">
    <property type="term" value="C:plasma membrane"/>
    <property type="evidence" value="ECO:0007669"/>
    <property type="project" value="UniProtKB-SubCell"/>
</dbReference>
<evidence type="ECO:0000256" key="7">
    <source>
        <dbReference type="ARBA" id="ARBA00023136"/>
    </source>
</evidence>
<evidence type="ECO:0000256" key="6">
    <source>
        <dbReference type="ARBA" id="ARBA00022989"/>
    </source>
</evidence>
<feature type="transmembrane region" description="Helical" evidence="8">
    <location>
        <begin position="86"/>
        <end position="103"/>
    </location>
</feature>
<proteinExistence type="predicted"/>
<keyword evidence="5 8" id="KW-0812">Transmembrane</keyword>
<protein>
    <submittedName>
        <fullName evidence="9">Uncharacterized protein</fullName>
    </submittedName>
</protein>
<dbReference type="PANTHER" id="PTHR33908">
    <property type="entry name" value="MANNOSYLTRANSFERASE YKCB-RELATED"/>
    <property type="match status" value="1"/>
</dbReference>
<dbReference type="AlphaFoldDB" id="A0A1F7WJZ2"/>
<evidence type="ECO:0000256" key="3">
    <source>
        <dbReference type="ARBA" id="ARBA00022676"/>
    </source>
</evidence>
<organism evidence="9 10">
    <name type="scientific">Candidatus Woesebacteria bacterium GWA1_41_8</name>
    <dbReference type="NCBI Taxonomy" id="1802471"/>
    <lineage>
        <taxon>Bacteria</taxon>
        <taxon>Candidatus Woeseibacteriota</taxon>
    </lineage>
</organism>
<dbReference type="Proteomes" id="UP000176198">
    <property type="component" value="Unassembled WGS sequence"/>
</dbReference>
<evidence type="ECO:0000256" key="1">
    <source>
        <dbReference type="ARBA" id="ARBA00004651"/>
    </source>
</evidence>